<name>A0AAV5UJ96_9BILA</name>
<feature type="compositionally biased region" description="Basic and acidic residues" evidence="1">
    <location>
        <begin position="117"/>
        <end position="161"/>
    </location>
</feature>
<evidence type="ECO:0000313" key="3">
    <source>
        <dbReference type="Proteomes" id="UP001432027"/>
    </source>
</evidence>
<keyword evidence="3" id="KW-1185">Reference proteome</keyword>
<proteinExistence type="predicted"/>
<evidence type="ECO:0000313" key="2">
    <source>
        <dbReference type="EMBL" id="GMT07121.1"/>
    </source>
</evidence>
<evidence type="ECO:0000256" key="1">
    <source>
        <dbReference type="SAM" id="MobiDB-lite"/>
    </source>
</evidence>
<feature type="region of interest" description="Disordered" evidence="1">
    <location>
        <begin position="114"/>
        <end position="167"/>
    </location>
</feature>
<dbReference type="AlphaFoldDB" id="A0AAV5UJ96"/>
<sequence>VRLLTMERFFNILPISIPPIPLMDADRKEFSDADYVVSLWHEKHQKFLKNYKGSNKTSDTHNLRIKCLLRNTTVAAEKTLAEAEQLGMWPELREETSEPCNNFAYLPGCSTDSALTSRKEAQEDREKRMERRQAEMREYDRRMREKEAQEDKDEKDRERRILAHRMSQIRADQLKTMVVPKPRLLRPDKNGIRLRWERRAVK</sequence>
<accession>A0AAV5UJ96</accession>
<comment type="caution">
    <text evidence="2">The sequence shown here is derived from an EMBL/GenBank/DDBJ whole genome shotgun (WGS) entry which is preliminary data.</text>
</comment>
<dbReference type="Proteomes" id="UP001432027">
    <property type="component" value="Unassembled WGS sequence"/>
</dbReference>
<dbReference type="EMBL" id="BTSX01000006">
    <property type="protein sequence ID" value="GMT07121.1"/>
    <property type="molecule type" value="Genomic_DNA"/>
</dbReference>
<protein>
    <submittedName>
        <fullName evidence="2">Uncharacterized protein</fullName>
    </submittedName>
</protein>
<reference evidence="2" key="1">
    <citation type="submission" date="2023-10" db="EMBL/GenBank/DDBJ databases">
        <title>Genome assembly of Pristionchus species.</title>
        <authorList>
            <person name="Yoshida K."/>
            <person name="Sommer R.J."/>
        </authorList>
    </citation>
    <scope>NUCLEOTIDE SEQUENCE</scope>
    <source>
        <strain evidence="2">RS0144</strain>
    </source>
</reference>
<feature type="non-terminal residue" evidence="2">
    <location>
        <position position="1"/>
    </location>
</feature>
<organism evidence="2 3">
    <name type="scientific">Pristionchus entomophagus</name>
    <dbReference type="NCBI Taxonomy" id="358040"/>
    <lineage>
        <taxon>Eukaryota</taxon>
        <taxon>Metazoa</taxon>
        <taxon>Ecdysozoa</taxon>
        <taxon>Nematoda</taxon>
        <taxon>Chromadorea</taxon>
        <taxon>Rhabditida</taxon>
        <taxon>Rhabditina</taxon>
        <taxon>Diplogasteromorpha</taxon>
        <taxon>Diplogasteroidea</taxon>
        <taxon>Neodiplogasteridae</taxon>
        <taxon>Pristionchus</taxon>
    </lineage>
</organism>
<gene>
    <name evidence="2" type="ORF">PENTCL1PPCAC_29295</name>
</gene>